<dbReference type="RefSeq" id="WP_219937481.1">
    <property type="nucleotide sequence ID" value="NZ_JAGFNY010000013.1"/>
</dbReference>
<dbReference type="PROSITE" id="PS51257">
    <property type="entry name" value="PROKAR_LIPOPROTEIN"/>
    <property type="match status" value="1"/>
</dbReference>
<dbReference type="EMBL" id="JAGFNY010000013">
    <property type="protein sequence ID" value="MBW7570259.1"/>
    <property type="molecule type" value="Genomic_DNA"/>
</dbReference>
<evidence type="ECO:0000313" key="1">
    <source>
        <dbReference type="EMBL" id="MBW7570259.1"/>
    </source>
</evidence>
<sequence length="113" mass="13090">MKLYSAIAVTLVATVTLSGCGEKKIEPNNYHCTYDREELESLSRQGKIDDVTKYIKECRVKKLGQYNPEMIKLKDRNCGLELFDKKITEAEYKKCEHAPQDLIEKWKKGAEQM</sequence>
<keyword evidence="2" id="KW-1185">Reference proteome</keyword>
<comment type="caution">
    <text evidence="1">The sequence shown here is derived from an EMBL/GenBank/DDBJ whole genome shotgun (WGS) entry which is preliminary data.</text>
</comment>
<reference evidence="1 2" key="1">
    <citation type="submission" date="2021-03" db="EMBL/GenBank/DDBJ databases">
        <title>Succinivibrio sp. nov. isolated from feces of cow.</title>
        <authorList>
            <person name="Choi J.-Y."/>
        </authorList>
    </citation>
    <scope>NUCLEOTIDE SEQUENCE [LARGE SCALE GENOMIC DNA]</scope>
    <source>
        <strain evidence="1 2">AGMB01872</strain>
    </source>
</reference>
<accession>A0ABS7DG59</accession>
<protein>
    <recommendedName>
        <fullName evidence="3">Lipoprotein</fullName>
    </recommendedName>
</protein>
<name>A0ABS7DG59_9GAMM</name>
<evidence type="ECO:0000313" key="2">
    <source>
        <dbReference type="Proteomes" id="UP000731465"/>
    </source>
</evidence>
<dbReference type="Proteomes" id="UP000731465">
    <property type="component" value="Unassembled WGS sequence"/>
</dbReference>
<proteinExistence type="predicted"/>
<evidence type="ECO:0008006" key="3">
    <source>
        <dbReference type="Google" id="ProtNLM"/>
    </source>
</evidence>
<gene>
    <name evidence="1" type="ORF">J5V48_05050</name>
</gene>
<organism evidence="1 2">
    <name type="scientific">Succinivibrio faecicola</name>
    <dbReference type="NCBI Taxonomy" id="2820300"/>
    <lineage>
        <taxon>Bacteria</taxon>
        <taxon>Pseudomonadati</taxon>
        <taxon>Pseudomonadota</taxon>
        <taxon>Gammaproteobacteria</taxon>
        <taxon>Aeromonadales</taxon>
        <taxon>Succinivibrionaceae</taxon>
        <taxon>Succinivibrio</taxon>
    </lineage>
</organism>